<organism evidence="1 2">
    <name type="scientific">Racocetra persica</name>
    <dbReference type="NCBI Taxonomy" id="160502"/>
    <lineage>
        <taxon>Eukaryota</taxon>
        <taxon>Fungi</taxon>
        <taxon>Fungi incertae sedis</taxon>
        <taxon>Mucoromycota</taxon>
        <taxon>Glomeromycotina</taxon>
        <taxon>Glomeromycetes</taxon>
        <taxon>Diversisporales</taxon>
        <taxon>Gigasporaceae</taxon>
        <taxon>Racocetra</taxon>
    </lineage>
</organism>
<dbReference type="EMBL" id="CAJVQC010059359">
    <property type="protein sequence ID" value="CAG8799722.1"/>
    <property type="molecule type" value="Genomic_DNA"/>
</dbReference>
<proteinExistence type="predicted"/>
<feature type="non-terminal residue" evidence="1">
    <location>
        <position position="1"/>
    </location>
</feature>
<reference evidence="1" key="1">
    <citation type="submission" date="2021-06" db="EMBL/GenBank/DDBJ databases">
        <authorList>
            <person name="Kallberg Y."/>
            <person name="Tangrot J."/>
            <person name="Rosling A."/>
        </authorList>
    </citation>
    <scope>NUCLEOTIDE SEQUENCE</scope>
    <source>
        <strain evidence="1">MA461A</strain>
    </source>
</reference>
<evidence type="ECO:0000313" key="1">
    <source>
        <dbReference type="EMBL" id="CAG8799722.1"/>
    </source>
</evidence>
<accession>A0ACA9RMD3</accession>
<keyword evidence="2" id="KW-1185">Reference proteome</keyword>
<comment type="caution">
    <text evidence="1">The sequence shown here is derived from an EMBL/GenBank/DDBJ whole genome shotgun (WGS) entry which is preliminary data.</text>
</comment>
<gene>
    <name evidence="1" type="ORF">RPERSI_LOCUS20780</name>
</gene>
<evidence type="ECO:0000313" key="2">
    <source>
        <dbReference type="Proteomes" id="UP000789920"/>
    </source>
</evidence>
<protein>
    <submittedName>
        <fullName evidence="1">18384_t:CDS:1</fullName>
    </submittedName>
</protein>
<sequence length="59" mass="7096">IQILTDKVFDELKNNIKNEQVSSKLEDKGYYNNRINEIREEFLTNNQKLKDYIFLEDGN</sequence>
<dbReference type="Proteomes" id="UP000789920">
    <property type="component" value="Unassembled WGS sequence"/>
</dbReference>
<name>A0ACA9RMD3_9GLOM</name>